<accession>C9KL03</accession>
<organism evidence="2 3">
    <name type="scientific">Mitsuokella multacida DSM 20544</name>
    <dbReference type="NCBI Taxonomy" id="500635"/>
    <lineage>
        <taxon>Bacteria</taxon>
        <taxon>Bacillati</taxon>
        <taxon>Bacillota</taxon>
        <taxon>Negativicutes</taxon>
        <taxon>Selenomonadales</taxon>
        <taxon>Selenomonadaceae</taxon>
        <taxon>Mitsuokella</taxon>
    </lineage>
</organism>
<name>C9KL03_9FIRM</name>
<comment type="caution">
    <text evidence="2">The sequence shown here is derived from an EMBL/GenBank/DDBJ whole genome shotgun (WGS) entry which is preliminary data.</text>
</comment>
<dbReference type="eggNOG" id="COG1811">
    <property type="taxonomic scope" value="Bacteria"/>
</dbReference>
<dbReference type="STRING" id="500635.MITSMUL_03856"/>
<keyword evidence="1" id="KW-0812">Transmembrane</keyword>
<reference evidence="2" key="1">
    <citation type="submission" date="2009-09" db="EMBL/GenBank/DDBJ databases">
        <authorList>
            <person name="Weinstock G."/>
            <person name="Sodergren E."/>
            <person name="Clifton S."/>
            <person name="Fulton L."/>
            <person name="Fulton B."/>
            <person name="Courtney L."/>
            <person name="Fronick C."/>
            <person name="Harrison M."/>
            <person name="Strong C."/>
            <person name="Farmer C."/>
            <person name="Delahaunty K."/>
            <person name="Markovic C."/>
            <person name="Hall O."/>
            <person name="Minx P."/>
            <person name="Tomlinson C."/>
            <person name="Mitreva M."/>
            <person name="Nelson J."/>
            <person name="Hou S."/>
            <person name="Wollam A."/>
            <person name="Pepin K.H."/>
            <person name="Johnson M."/>
            <person name="Bhonagiri V."/>
            <person name="Nash W.E."/>
            <person name="Warren W."/>
            <person name="Chinwalla A."/>
            <person name="Mardis E.R."/>
            <person name="Wilson R.K."/>
        </authorList>
    </citation>
    <scope>NUCLEOTIDE SEQUENCE [LARGE SCALE GENOMIC DNA]</scope>
    <source>
        <strain evidence="2">DSM 20544</strain>
    </source>
</reference>
<protein>
    <recommendedName>
        <fullName evidence="4">DUF554 domain-containing protein</fullName>
    </recommendedName>
</protein>
<feature type="transmembrane region" description="Helical" evidence="1">
    <location>
        <begin position="26"/>
        <end position="47"/>
    </location>
</feature>
<feature type="transmembrane region" description="Helical" evidence="1">
    <location>
        <begin position="219"/>
        <end position="237"/>
    </location>
</feature>
<feature type="transmembrane region" description="Helical" evidence="1">
    <location>
        <begin position="54"/>
        <end position="72"/>
    </location>
</feature>
<keyword evidence="3" id="KW-1185">Reference proteome</keyword>
<feature type="transmembrane region" description="Helical" evidence="1">
    <location>
        <begin position="186"/>
        <end position="207"/>
    </location>
</feature>
<proteinExistence type="predicted"/>
<evidence type="ECO:0000256" key="1">
    <source>
        <dbReference type="SAM" id="Phobius"/>
    </source>
</evidence>
<feature type="transmembrane region" description="Helical" evidence="1">
    <location>
        <begin position="84"/>
        <end position="108"/>
    </location>
</feature>
<feature type="transmembrane region" description="Helical" evidence="1">
    <location>
        <begin position="129"/>
        <end position="150"/>
    </location>
</feature>
<gene>
    <name evidence="2" type="ORF">MITSMUL_03856</name>
</gene>
<dbReference type="InterPro" id="IPR007563">
    <property type="entry name" value="DUF554"/>
</dbReference>
<dbReference type="PANTHER" id="PTHR36111:SF2">
    <property type="entry name" value="INNER MEMBRANE PROTEIN"/>
    <property type="match status" value="1"/>
</dbReference>
<dbReference type="Pfam" id="PF04474">
    <property type="entry name" value="DUF554"/>
    <property type="match status" value="1"/>
</dbReference>
<dbReference type="EMBL" id="ABWK02000009">
    <property type="protein sequence ID" value="EEX69803.1"/>
    <property type="molecule type" value="Genomic_DNA"/>
</dbReference>
<dbReference type="AlphaFoldDB" id="C9KL03"/>
<keyword evidence="1" id="KW-1133">Transmembrane helix</keyword>
<evidence type="ECO:0008006" key="4">
    <source>
        <dbReference type="Google" id="ProtNLM"/>
    </source>
</evidence>
<dbReference type="HOGENOM" id="CLU_091659_1_0_9"/>
<evidence type="ECO:0000313" key="3">
    <source>
        <dbReference type="Proteomes" id="UP000003671"/>
    </source>
</evidence>
<sequence>MNLFLISFFVLFVQKGGDFLFPGIGILANVLGIVGGGLLGLGCGRLISERFQKTLMMACAVAVMFLGLTGTVKEMLEVGADGKVLLVGTNCMLASLIGGALLGEAIDLEDKMERFGIWLRRRTGSSGDTRFVDGFVTASLTVCIGAMAVIGSINDRLLSDPSVLFAKTVLDAVIVMIMTSTLGKGCIFSALSVGIFQGTIFLLAGFLEPVMTPAALKSLSAVGNILIFCVGTNLFGLPHVRVANLLPALVIAVIWVL</sequence>
<dbReference type="Proteomes" id="UP000003671">
    <property type="component" value="Unassembled WGS sequence"/>
</dbReference>
<evidence type="ECO:0000313" key="2">
    <source>
        <dbReference type="EMBL" id="EEX69803.1"/>
    </source>
</evidence>
<keyword evidence="1" id="KW-0472">Membrane</keyword>
<dbReference type="PANTHER" id="PTHR36111">
    <property type="entry name" value="INNER MEMBRANE PROTEIN-RELATED"/>
    <property type="match status" value="1"/>
</dbReference>
<dbReference type="PATRIC" id="fig|500635.8.peg.1216"/>